<dbReference type="InterPro" id="IPR018378">
    <property type="entry name" value="C-type_lectin_CS"/>
</dbReference>
<dbReference type="OrthoDB" id="6051775at2759"/>
<dbReference type="InterPro" id="IPR050111">
    <property type="entry name" value="C-type_lectin/snaclec_domain"/>
</dbReference>
<reference evidence="5" key="1">
    <citation type="submission" date="2025-08" db="UniProtKB">
        <authorList>
            <consortium name="RefSeq"/>
        </authorList>
    </citation>
    <scope>IDENTIFICATION</scope>
    <source>
        <tissue evidence="5">Whole sample</tissue>
    </source>
</reference>
<evidence type="ECO:0000256" key="1">
    <source>
        <dbReference type="ARBA" id="ARBA00023157"/>
    </source>
</evidence>
<dbReference type="GeneID" id="111133656"/>
<evidence type="ECO:0000259" key="3">
    <source>
        <dbReference type="PROSITE" id="PS50041"/>
    </source>
</evidence>
<evidence type="ECO:0000313" key="4">
    <source>
        <dbReference type="Proteomes" id="UP000694844"/>
    </source>
</evidence>
<dbReference type="RefSeq" id="XP_022337897.1">
    <property type="nucleotide sequence ID" value="XM_022482189.1"/>
</dbReference>
<keyword evidence="4" id="KW-1185">Reference proteome</keyword>
<dbReference type="AlphaFoldDB" id="A0A8B8EB69"/>
<dbReference type="InterPro" id="IPR001304">
    <property type="entry name" value="C-type_lectin-like"/>
</dbReference>
<dbReference type="PROSITE" id="PS00615">
    <property type="entry name" value="C_TYPE_LECTIN_1"/>
    <property type="match status" value="1"/>
</dbReference>
<sequence>MSAQQLLKKKELKSMLKGFQTEINELKRNVRDENKQLRSMLKGFQTEINELKRKVSATTDMVLQFCRLGWIQYGTSCYLANSTKQKSWTSAKLECERYGSKLVEIENEAENNFLKNYLIQDKGRYWTGGNDRFREGRWVWASSGNVFRYSNWADGEPNNVRYIEDCMEIYMPKRAWADADCQKENKFICEHFSRS</sequence>
<gene>
    <name evidence="5" type="primary">LOC111133656</name>
</gene>
<keyword evidence="1" id="KW-1015">Disulfide bond</keyword>
<name>A0A8B8EB69_CRAVI</name>
<keyword evidence="2" id="KW-0175">Coiled coil</keyword>
<accession>A0A8B8EB69</accession>
<dbReference type="Proteomes" id="UP000694844">
    <property type="component" value="Chromosome 5"/>
</dbReference>
<protein>
    <submittedName>
        <fullName evidence="5">Galactose-specific lectin nattectin-like isoform X2</fullName>
    </submittedName>
</protein>
<dbReference type="SUPFAM" id="SSF56436">
    <property type="entry name" value="C-type lectin-like"/>
    <property type="match status" value="1"/>
</dbReference>
<dbReference type="InterPro" id="IPR016187">
    <property type="entry name" value="CTDL_fold"/>
</dbReference>
<dbReference type="InterPro" id="IPR016186">
    <property type="entry name" value="C-type_lectin-like/link_sf"/>
</dbReference>
<dbReference type="CDD" id="cd00037">
    <property type="entry name" value="CLECT"/>
    <property type="match status" value="1"/>
</dbReference>
<feature type="domain" description="C-type lectin" evidence="3">
    <location>
        <begin position="73"/>
        <end position="190"/>
    </location>
</feature>
<proteinExistence type="predicted"/>
<dbReference type="PROSITE" id="PS50041">
    <property type="entry name" value="C_TYPE_LECTIN_2"/>
    <property type="match status" value="1"/>
</dbReference>
<dbReference type="Gene3D" id="3.10.100.10">
    <property type="entry name" value="Mannose-Binding Protein A, subunit A"/>
    <property type="match status" value="1"/>
</dbReference>
<evidence type="ECO:0000256" key="2">
    <source>
        <dbReference type="SAM" id="Coils"/>
    </source>
</evidence>
<feature type="coiled-coil region" evidence="2">
    <location>
        <begin position="9"/>
        <end position="61"/>
    </location>
</feature>
<evidence type="ECO:0000313" key="5">
    <source>
        <dbReference type="RefSeq" id="XP_022337897.1"/>
    </source>
</evidence>
<dbReference type="PANTHER" id="PTHR22803">
    <property type="entry name" value="MANNOSE, PHOSPHOLIPASE, LECTIN RECEPTOR RELATED"/>
    <property type="match status" value="1"/>
</dbReference>
<organism evidence="4 5">
    <name type="scientific">Crassostrea virginica</name>
    <name type="common">Eastern oyster</name>
    <dbReference type="NCBI Taxonomy" id="6565"/>
    <lineage>
        <taxon>Eukaryota</taxon>
        <taxon>Metazoa</taxon>
        <taxon>Spiralia</taxon>
        <taxon>Lophotrochozoa</taxon>
        <taxon>Mollusca</taxon>
        <taxon>Bivalvia</taxon>
        <taxon>Autobranchia</taxon>
        <taxon>Pteriomorphia</taxon>
        <taxon>Ostreida</taxon>
        <taxon>Ostreoidea</taxon>
        <taxon>Ostreidae</taxon>
        <taxon>Crassostrea</taxon>
    </lineage>
</organism>
<dbReference type="SMART" id="SM00034">
    <property type="entry name" value="CLECT"/>
    <property type="match status" value="1"/>
</dbReference>
<dbReference type="Pfam" id="PF00059">
    <property type="entry name" value="Lectin_C"/>
    <property type="match status" value="1"/>
</dbReference>